<evidence type="ECO:0000256" key="2">
    <source>
        <dbReference type="ARBA" id="ARBA00023315"/>
    </source>
</evidence>
<dbReference type="Gene3D" id="3.40.630.30">
    <property type="match status" value="1"/>
</dbReference>
<dbReference type="EMBL" id="DVKI01000074">
    <property type="protein sequence ID" value="HIT17199.1"/>
    <property type="molecule type" value="Genomic_DNA"/>
</dbReference>
<dbReference type="PROSITE" id="PS51186">
    <property type="entry name" value="GNAT"/>
    <property type="match status" value="1"/>
</dbReference>
<dbReference type="PANTHER" id="PTHR23091">
    <property type="entry name" value="N-TERMINAL ACETYLTRANSFERASE"/>
    <property type="match status" value="1"/>
</dbReference>
<reference evidence="4" key="1">
    <citation type="submission" date="2020-10" db="EMBL/GenBank/DDBJ databases">
        <authorList>
            <person name="Gilroy R."/>
        </authorList>
    </citation>
    <scope>NUCLEOTIDE SEQUENCE</scope>
    <source>
        <strain evidence="4">14508</strain>
    </source>
</reference>
<dbReference type="Pfam" id="PF00583">
    <property type="entry name" value="Acetyltransf_1"/>
    <property type="match status" value="1"/>
</dbReference>
<gene>
    <name evidence="4" type="primary">rimI</name>
    <name evidence="4" type="ORF">IAD04_02320</name>
</gene>
<dbReference type="AlphaFoldDB" id="A0A9D1K9W9"/>
<keyword evidence="4" id="KW-0689">Ribosomal protein</keyword>
<evidence type="ECO:0000256" key="1">
    <source>
        <dbReference type="ARBA" id="ARBA00022679"/>
    </source>
</evidence>
<name>A0A9D1K9W9_9FIRM</name>
<dbReference type="SUPFAM" id="SSF55729">
    <property type="entry name" value="Acyl-CoA N-acyltransferases (Nat)"/>
    <property type="match status" value="1"/>
</dbReference>
<dbReference type="CDD" id="cd04301">
    <property type="entry name" value="NAT_SF"/>
    <property type="match status" value="1"/>
</dbReference>
<dbReference type="InterPro" id="IPR000182">
    <property type="entry name" value="GNAT_dom"/>
</dbReference>
<dbReference type="InterPro" id="IPR006464">
    <property type="entry name" value="AcTrfase_RimI/Ard1"/>
</dbReference>
<dbReference type="Proteomes" id="UP000886893">
    <property type="component" value="Unassembled WGS sequence"/>
</dbReference>
<comment type="caution">
    <text evidence="4">The sequence shown here is derived from an EMBL/GenBank/DDBJ whole genome shotgun (WGS) entry which is preliminary data.</text>
</comment>
<evidence type="ECO:0000259" key="3">
    <source>
        <dbReference type="PROSITE" id="PS51186"/>
    </source>
</evidence>
<keyword evidence="2" id="KW-0012">Acyltransferase</keyword>
<keyword evidence="1" id="KW-0808">Transferase</keyword>
<evidence type="ECO:0000313" key="4">
    <source>
        <dbReference type="EMBL" id="HIT17199.1"/>
    </source>
</evidence>
<sequence length="156" mass="18702">MTIEPLLKEDLDSIILLEQELYLKPWQKKDFLYELEENPFAYYFKMVDNQKIIGYMGFWITFDIAQITKISICKAYQGKKLSYILMQDLEKRVRLAHCKSLSLEVRISNQVAIHVYQKCGFKIETLRKDYYDNHEDAYLMVKELNGNDYFSDRNEL</sequence>
<keyword evidence="4" id="KW-0687">Ribonucleoprotein</keyword>
<dbReference type="GO" id="GO:0031415">
    <property type="term" value="C:NatA complex"/>
    <property type="evidence" value="ECO:0007669"/>
    <property type="project" value="InterPro"/>
</dbReference>
<reference evidence="4" key="2">
    <citation type="journal article" date="2021" name="PeerJ">
        <title>Extensive microbial diversity within the chicken gut microbiome revealed by metagenomics and culture.</title>
        <authorList>
            <person name="Gilroy R."/>
            <person name="Ravi A."/>
            <person name="Getino M."/>
            <person name="Pursley I."/>
            <person name="Horton D.L."/>
            <person name="Alikhan N.F."/>
            <person name="Baker D."/>
            <person name="Gharbi K."/>
            <person name="Hall N."/>
            <person name="Watson M."/>
            <person name="Adriaenssens E.M."/>
            <person name="Foster-Nyarko E."/>
            <person name="Jarju S."/>
            <person name="Secka A."/>
            <person name="Antonio M."/>
            <person name="Oren A."/>
            <person name="Chaudhuri R.R."/>
            <person name="La Ragione R."/>
            <person name="Hildebrand F."/>
            <person name="Pallen M.J."/>
        </authorList>
    </citation>
    <scope>NUCLEOTIDE SEQUENCE</scope>
    <source>
        <strain evidence="4">14508</strain>
    </source>
</reference>
<dbReference type="PANTHER" id="PTHR23091:SF4">
    <property type="entry name" value="N-TERMINAL AMINO-ACID N(ALPHA)-ACETYLTRANSFERASE NATA"/>
    <property type="match status" value="1"/>
</dbReference>
<protein>
    <submittedName>
        <fullName evidence="4">Ribosomal protein S18-alanine N-acetyltransferase</fullName>
    </submittedName>
</protein>
<dbReference type="InterPro" id="IPR045047">
    <property type="entry name" value="Ard1-like"/>
</dbReference>
<proteinExistence type="predicted"/>
<dbReference type="GO" id="GO:0005840">
    <property type="term" value="C:ribosome"/>
    <property type="evidence" value="ECO:0007669"/>
    <property type="project" value="UniProtKB-KW"/>
</dbReference>
<feature type="domain" description="N-acetyltransferase" evidence="3">
    <location>
        <begin position="1"/>
        <end position="145"/>
    </location>
</feature>
<dbReference type="GO" id="GO:0004596">
    <property type="term" value="F:protein-N-terminal amino-acid acetyltransferase activity"/>
    <property type="evidence" value="ECO:0007669"/>
    <property type="project" value="InterPro"/>
</dbReference>
<dbReference type="NCBIfam" id="TIGR01575">
    <property type="entry name" value="rimI"/>
    <property type="match status" value="1"/>
</dbReference>
<accession>A0A9D1K9W9</accession>
<organism evidence="4 5">
    <name type="scientific">Candidatus Caccosoma faecigallinarum</name>
    <dbReference type="NCBI Taxonomy" id="2840720"/>
    <lineage>
        <taxon>Bacteria</taxon>
        <taxon>Bacillati</taxon>
        <taxon>Bacillota</taxon>
        <taxon>Bacillota incertae sedis</taxon>
        <taxon>Candidatus Caccosoma</taxon>
    </lineage>
</organism>
<dbReference type="InterPro" id="IPR016181">
    <property type="entry name" value="Acyl_CoA_acyltransferase"/>
</dbReference>
<evidence type="ECO:0000313" key="5">
    <source>
        <dbReference type="Proteomes" id="UP000886893"/>
    </source>
</evidence>